<dbReference type="InterPro" id="IPR027417">
    <property type="entry name" value="P-loop_NTPase"/>
</dbReference>
<name>A0A6C0B4C0_9ZZZZ</name>
<feature type="transmembrane region" description="Helical" evidence="4">
    <location>
        <begin position="172"/>
        <end position="193"/>
    </location>
</feature>
<dbReference type="InterPro" id="IPR000432">
    <property type="entry name" value="DNA_mismatch_repair_MutS_C"/>
</dbReference>
<feature type="domain" description="DNA mismatch repair proteins mutS family" evidence="5">
    <location>
        <begin position="411"/>
        <end position="603"/>
    </location>
</feature>
<proteinExistence type="predicted"/>
<evidence type="ECO:0000256" key="3">
    <source>
        <dbReference type="ARBA" id="ARBA00023125"/>
    </source>
</evidence>
<dbReference type="PANTHER" id="PTHR11361">
    <property type="entry name" value="DNA MISMATCH REPAIR PROTEIN MUTS FAMILY MEMBER"/>
    <property type="match status" value="1"/>
</dbReference>
<keyword evidence="2" id="KW-0067">ATP-binding</keyword>
<dbReference type="AlphaFoldDB" id="A0A6C0B4C0"/>
<dbReference type="SUPFAM" id="SSF52540">
    <property type="entry name" value="P-loop containing nucleoside triphosphate hydrolases"/>
    <property type="match status" value="1"/>
</dbReference>
<dbReference type="Pfam" id="PF00488">
    <property type="entry name" value="MutS_V"/>
    <property type="match status" value="1"/>
</dbReference>
<dbReference type="GO" id="GO:0006298">
    <property type="term" value="P:mismatch repair"/>
    <property type="evidence" value="ECO:0007669"/>
    <property type="project" value="InterPro"/>
</dbReference>
<dbReference type="Gene3D" id="3.40.50.300">
    <property type="entry name" value="P-loop containing nucleotide triphosphate hydrolases"/>
    <property type="match status" value="1"/>
</dbReference>
<protein>
    <recommendedName>
        <fullName evidence="5">DNA mismatch repair proteins mutS family domain-containing protein</fullName>
    </recommendedName>
</protein>
<keyword evidence="1" id="KW-0547">Nucleotide-binding</keyword>
<keyword evidence="4" id="KW-0472">Membrane</keyword>
<dbReference type="SMART" id="SM00534">
    <property type="entry name" value="MUTSac"/>
    <property type="match status" value="1"/>
</dbReference>
<dbReference type="GO" id="GO:0030983">
    <property type="term" value="F:mismatched DNA binding"/>
    <property type="evidence" value="ECO:0007669"/>
    <property type="project" value="InterPro"/>
</dbReference>
<keyword evidence="4" id="KW-1133">Transmembrane helix</keyword>
<dbReference type="InterPro" id="IPR045076">
    <property type="entry name" value="MutS"/>
</dbReference>
<dbReference type="EMBL" id="MN739053">
    <property type="protein sequence ID" value="QHS86323.1"/>
    <property type="molecule type" value="Genomic_DNA"/>
</dbReference>
<dbReference type="GO" id="GO:0005524">
    <property type="term" value="F:ATP binding"/>
    <property type="evidence" value="ECO:0007669"/>
    <property type="project" value="UniProtKB-KW"/>
</dbReference>
<organism evidence="6">
    <name type="scientific">viral metagenome</name>
    <dbReference type="NCBI Taxonomy" id="1070528"/>
    <lineage>
        <taxon>unclassified sequences</taxon>
        <taxon>metagenomes</taxon>
        <taxon>organismal metagenomes</taxon>
    </lineage>
</organism>
<reference evidence="6" key="1">
    <citation type="journal article" date="2020" name="Nature">
        <title>Giant virus diversity and host interactions through global metagenomics.</title>
        <authorList>
            <person name="Schulz F."/>
            <person name="Roux S."/>
            <person name="Paez-Espino D."/>
            <person name="Jungbluth S."/>
            <person name="Walsh D.A."/>
            <person name="Denef V.J."/>
            <person name="McMahon K.D."/>
            <person name="Konstantinidis K.T."/>
            <person name="Eloe-Fadrosh E.A."/>
            <person name="Kyrpides N.C."/>
            <person name="Woyke T."/>
        </authorList>
    </citation>
    <scope>NUCLEOTIDE SEQUENCE</scope>
    <source>
        <strain evidence="6">GVMAG-M-3300009187-29</strain>
    </source>
</reference>
<dbReference type="PANTHER" id="PTHR11361:SF99">
    <property type="entry name" value="DNA MISMATCH REPAIR PROTEIN"/>
    <property type="match status" value="1"/>
</dbReference>
<accession>A0A6C0B4C0</accession>
<evidence type="ECO:0000256" key="2">
    <source>
        <dbReference type="ARBA" id="ARBA00022840"/>
    </source>
</evidence>
<dbReference type="GO" id="GO:0005829">
    <property type="term" value="C:cytosol"/>
    <property type="evidence" value="ECO:0007669"/>
    <property type="project" value="TreeGrafter"/>
</dbReference>
<keyword evidence="3" id="KW-0238">DNA-binding</keyword>
<evidence type="ECO:0000256" key="1">
    <source>
        <dbReference type="ARBA" id="ARBA00022741"/>
    </source>
</evidence>
<sequence length="603" mass="70082">MLNLIAIINEQIQPKIIEGQGPDCPESMKNMNVRKFQLPITYLDESKIHKLSETVSSDLELINSSNKPLYEYLFKPTNQYAVDLLPEWNKQYTTDVDFLNDSKLVLKNMNLYRNKIGSLSKYQIDCPLFKEIWSDTKENEDFYLKYGYIDWSMLKYLNQSPSFLEAITIANILSPIASLLIPILLLIFPFIILRMQDIPIDFNTYFDVLKTIAQHHFIGKAITSFSDMSPDKLVYLFVTLGLYLLQLYQNINQCRNFYDNMAKVNTYVCEMKNYVKHSIHSMETFMELNKDARTYNPFFEELGNNLFALRSMYSEFENIQPFEISVYKFTEMGYLLKCYYEIHDNKFYEDALLYACGFAGYVDNLTGVFENIESGHVHFAEYSDTVNCNIEKQYYPPLLNDGHVKNDCSLKKNIIISSPNAGGKTTMIKTTTLNILFTQQVGCGFYENCTLTPYTHIHSYLNIPDTSGRDSLFQAESRRCKEIIDIIGSADKALTRHFCIFDELYSGTNPLEATKSAYAFLVYLSKFENVNFMLTTHYVSICKRLKKSETIQNYKMDVLQDDDGTIQYTYKMKRGISKIQGAVKILQQMNYPEEIIECIKNYK</sequence>
<evidence type="ECO:0000256" key="4">
    <source>
        <dbReference type="SAM" id="Phobius"/>
    </source>
</evidence>
<keyword evidence="4" id="KW-0812">Transmembrane</keyword>
<dbReference type="GO" id="GO:0140664">
    <property type="term" value="F:ATP-dependent DNA damage sensor activity"/>
    <property type="evidence" value="ECO:0007669"/>
    <property type="project" value="InterPro"/>
</dbReference>
<evidence type="ECO:0000313" key="6">
    <source>
        <dbReference type="EMBL" id="QHS86323.1"/>
    </source>
</evidence>
<evidence type="ECO:0000259" key="5">
    <source>
        <dbReference type="SMART" id="SM00534"/>
    </source>
</evidence>